<feature type="region of interest" description="Disordered" evidence="5">
    <location>
        <begin position="156"/>
        <end position="190"/>
    </location>
</feature>
<dbReference type="CDD" id="cd00336">
    <property type="entry name" value="Ribosomal_L22"/>
    <property type="match status" value="1"/>
</dbReference>
<dbReference type="InterPro" id="IPR005721">
    <property type="entry name" value="Ribosomal_uL22_euk/arc"/>
</dbReference>
<evidence type="ECO:0000256" key="4">
    <source>
        <dbReference type="RuleBase" id="RU004005"/>
    </source>
</evidence>
<evidence type="ECO:0000313" key="6">
    <source>
        <dbReference type="EMBL" id="KAL0485467.1"/>
    </source>
</evidence>
<dbReference type="GO" id="GO:0002181">
    <property type="term" value="P:cytoplasmic translation"/>
    <property type="evidence" value="ECO:0007669"/>
    <property type="project" value="TreeGrafter"/>
</dbReference>
<dbReference type="NCBIfam" id="TIGR01038">
    <property type="entry name" value="uL22_arch_euk"/>
    <property type="match status" value="1"/>
</dbReference>
<evidence type="ECO:0000256" key="3">
    <source>
        <dbReference type="ARBA" id="ARBA00023274"/>
    </source>
</evidence>
<dbReference type="EMBL" id="JAOPGA020001138">
    <property type="protein sequence ID" value="KAL0485467.1"/>
    <property type="molecule type" value="Genomic_DNA"/>
</dbReference>
<comment type="similarity">
    <text evidence="1 4">Belongs to the universal ribosomal protein uL22 family.</text>
</comment>
<evidence type="ECO:0000313" key="7">
    <source>
        <dbReference type="Proteomes" id="UP001431209"/>
    </source>
</evidence>
<evidence type="ECO:0000256" key="5">
    <source>
        <dbReference type="SAM" id="MobiDB-lite"/>
    </source>
</evidence>
<dbReference type="AlphaFoldDB" id="A0AAW2Z9V3"/>
<evidence type="ECO:0000256" key="2">
    <source>
        <dbReference type="ARBA" id="ARBA00022980"/>
    </source>
</evidence>
<keyword evidence="2 4" id="KW-0689">Ribosomal protein</keyword>
<protein>
    <submittedName>
        <fullName evidence="6">Ribosomal protein L17</fullName>
    </submittedName>
</protein>
<sequence length="190" mass="21680">MTKRYQTEPENNDKSAKARSDGLRVHFKNTHETAQAIKGMTLPRAKRYLVKVLHHQEAIPFKRFRGGPGRKGQAKQFKTSQCRWPTKSVMAVLKLLKNAEANAAAKGLKVRNMVVAHSQVNRAQKIRRRTFRAHGRINPYMSSPSHIELFLSEPSAITSNPPKQHVKKPHRDEGKHVKRQKNRSVAPTEL</sequence>
<proteinExistence type="inferred from homology"/>
<evidence type="ECO:0000256" key="1">
    <source>
        <dbReference type="ARBA" id="ARBA00009451"/>
    </source>
</evidence>
<organism evidence="6 7">
    <name type="scientific">Acrasis kona</name>
    <dbReference type="NCBI Taxonomy" id="1008807"/>
    <lineage>
        <taxon>Eukaryota</taxon>
        <taxon>Discoba</taxon>
        <taxon>Heterolobosea</taxon>
        <taxon>Tetramitia</taxon>
        <taxon>Eutetramitia</taxon>
        <taxon>Acrasidae</taxon>
        <taxon>Acrasis</taxon>
    </lineage>
</organism>
<name>A0AAW2Z9V3_9EUKA</name>
<dbReference type="InterPro" id="IPR001063">
    <property type="entry name" value="Ribosomal_uL22"/>
</dbReference>
<gene>
    <name evidence="6" type="ORF">AKO1_011728</name>
</gene>
<keyword evidence="3 4" id="KW-0687">Ribonucleoprotein</keyword>
<keyword evidence="7" id="KW-1185">Reference proteome</keyword>
<accession>A0AAW2Z9V3</accession>
<dbReference type="PANTHER" id="PTHR11593:SF10">
    <property type="entry name" value="60S RIBOSOMAL PROTEIN L17"/>
    <property type="match status" value="1"/>
</dbReference>
<dbReference type="SUPFAM" id="SSF54843">
    <property type="entry name" value="Ribosomal protein L22"/>
    <property type="match status" value="1"/>
</dbReference>
<reference evidence="6 7" key="1">
    <citation type="submission" date="2024-03" db="EMBL/GenBank/DDBJ databases">
        <title>The Acrasis kona genome and developmental transcriptomes reveal deep origins of eukaryotic multicellular pathways.</title>
        <authorList>
            <person name="Sheikh S."/>
            <person name="Fu C.-J."/>
            <person name="Brown M.W."/>
            <person name="Baldauf S.L."/>
        </authorList>
    </citation>
    <scope>NUCLEOTIDE SEQUENCE [LARGE SCALE GENOMIC DNA]</scope>
    <source>
        <strain evidence="6 7">ATCC MYA-3509</strain>
    </source>
</reference>
<comment type="caution">
    <text evidence="6">The sequence shown here is derived from an EMBL/GenBank/DDBJ whole genome shotgun (WGS) entry which is preliminary data.</text>
</comment>
<dbReference type="InterPro" id="IPR018260">
    <property type="entry name" value="Ribosomal_uL22_CS"/>
</dbReference>
<feature type="region of interest" description="Disordered" evidence="5">
    <location>
        <begin position="1"/>
        <end position="21"/>
    </location>
</feature>
<dbReference type="Proteomes" id="UP001431209">
    <property type="component" value="Unassembled WGS sequence"/>
</dbReference>
<dbReference type="Gene3D" id="3.90.470.10">
    <property type="entry name" value="Ribosomal protein L22/L17"/>
    <property type="match status" value="1"/>
</dbReference>
<dbReference type="Pfam" id="PF00237">
    <property type="entry name" value="Ribosomal_L22"/>
    <property type="match status" value="1"/>
</dbReference>
<dbReference type="PROSITE" id="PS00464">
    <property type="entry name" value="RIBOSOMAL_L22"/>
    <property type="match status" value="1"/>
</dbReference>
<dbReference type="InterPro" id="IPR036394">
    <property type="entry name" value="Ribosomal_uL22_sf"/>
</dbReference>
<dbReference type="PANTHER" id="PTHR11593">
    <property type="entry name" value="60S RIBOSOMAL PROTEIN L17"/>
    <property type="match status" value="1"/>
</dbReference>
<dbReference type="GO" id="GO:0022625">
    <property type="term" value="C:cytosolic large ribosomal subunit"/>
    <property type="evidence" value="ECO:0007669"/>
    <property type="project" value="TreeGrafter"/>
</dbReference>
<dbReference type="GO" id="GO:0003735">
    <property type="term" value="F:structural constituent of ribosome"/>
    <property type="evidence" value="ECO:0007669"/>
    <property type="project" value="InterPro"/>
</dbReference>